<sequence>MMKNLWCVLGILGAVPAFAQDKQTVVTVNAEKGSGSERSVHIVRTRGGPLGPASSGIPPELVEKLELPKATVRKVQDLIFDSNQEIISLEAEHKRTQLALERELRQDAPNESTVKDLVEKVGRAETAVRQNRVALMVTIKKILGPDTWRKLEAEMNTHSFPMPPVPPFPPAFPAAPAPRAPPAAPAPNPGP</sequence>
<dbReference type="RefSeq" id="WP_002632634.1">
    <property type="nucleotide sequence ID" value="NZ_ANAH02000008.1"/>
</dbReference>
<keyword evidence="4" id="KW-1185">Reference proteome</keyword>
<proteinExistence type="predicted"/>
<protein>
    <recommendedName>
        <fullName evidence="5">Periplasmic heavy metal sensor</fullName>
    </recommendedName>
</protein>
<reference evidence="3" key="1">
    <citation type="submission" date="2013-05" db="EMBL/GenBank/DDBJ databases">
        <title>Genome assembly of Cystobacter fuscus DSM 2262.</title>
        <authorList>
            <person name="Sharma G."/>
            <person name="Khatri I."/>
            <person name="Kaur C."/>
            <person name="Mayilraj S."/>
            <person name="Subramanian S."/>
        </authorList>
    </citation>
    <scope>NUCLEOTIDE SEQUENCE [LARGE SCALE GENOMIC DNA]</scope>
    <source>
        <strain evidence="3">DSM 2262</strain>
    </source>
</reference>
<dbReference type="EMBL" id="ANAH02000008">
    <property type="protein sequence ID" value="EPX62131.1"/>
    <property type="molecule type" value="Genomic_DNA"/>
</dbReference>
<evidence type="ECO:0000256" key="2">
    <source>
        <dbReference type="SAM" id="SignalP"/>
    </source>
</evidence>
<evidence type="ECO:0000313" key="4">
    <source>
        <dbReference type="Proteomes" id="UP000011682"/>
    </source>
</evidence>
<feature type="region of interest" description="Disordered" evidence="1">
    <location>
        <begin position="168"/>
        <end position="191"/>
    </location>
</feature>
<feature type="signal peptide" evidence="2">
    <location>
        <begin position="1"/>
        <end position="19"/>
    </location>
</feature>
<evidence type="ECO:0000313" key="3">
    <source>
        <dbReference type="EMBL" id="EPX62131.1"/>
    </source>
</evidence>
<feature type="chain" id="PRO_5004554640" description="Periplasmic heavy metal sensor" evidence="2">
    <location>
        <begin position="20"/>
        <end position="191"/>
    </location>
</feature>
<name>S9PGG4_CYSF2</name>
<comment type="caution">
    <text evidence="3">The sequence shown here is derived from an EMBL/GenBank/DDBJ whole genome shotgun (WGS) entry which is preliminary data.</text>
</comment>
<evidence type="ECO:0000256" key="1">
    <source>
        <dbReference type="SAM" id="MobiDB-lite"/>
    </source>
</evidence>
<gene>
    <name evidence="3" type="ORF">D187_010035</name>
</gene>
<organism evidence="3 4">
    <name type="scientific">Cystobacter fuscus (strain ATCC 25194 / DSM 2262 / NBRC 100088 / M29)</name>
    <dbReference type="NCBI Taxonomy" id="1242864"/>
    <lineage>
        <taxon>Bacteria</taxon>
        <taxon>Pseudomonadati</taxon>
        <taxon>Myxococcota</taxon>
        <taxon>Myxococcia</taxon>
        <taxon>Myxococcales</taxon>
        <taxon>Cystobacterineae</taxon>
        <taxon>Archangiaceae</taxon>
        <taxon>Cystobacter</taxon>
    </lineage>
</organism>
<dbReference type="Pfam" id="PF13801">
    <property type="entry name" value="Metal_resist"/>
    <property type="match status" value="1"/>
</dbReference>
<dbReference type="AlphaFoldDB" id="S9PGG4"/>
<dbReference type="Proteomes" id="UP000011682">
    <property type="component" value="Unassembled WGS sequence"/>
</dbReference>
<dbReference type="InterPro" id="IPR025961">
    <property type="entry name" value="Metal_resist"/>
</dbReference>
<keyword evidence="2" id="KW-0732">Signal</keyword>
<accession>S9PGG4</accession>
<dbReference type="Gene3D" id="1.20.120.1490">
    <property type="match status" value="1"/>
</dbReference>
<evidence type="ECO:0008006" key="5">
    <source>
        <dbReference type="Google" id="ProtNLM"/>
    </source>
</evidence>